<dbReference type="PATRIC" id="fig|1007676.4.peg.266"/>
<sequence>MSDVTTYLLNYALDNHIGFELLNGIDSDWPSLAIPERNMMFINTNWYKQEELPMVVAHEIGHMLNGDSCYMYDKSGVGKINAESAANKVAIDLLLQYCKDYDIHFNSYIMFLQQFCIPLRYEYIVKKKMVMN</sequence>
<dbReference type="SUPFAM" id="SSF55486">
    <property type="entry name" value="Metalloproteases ('zincins'), catalytic domain"/>
    <property type="match status" value="1"/>
</dbReference>
<dbReference type="AlphaFoldDB" id="A0A0H4QDA3"/>
<evidence type="ECO:0000313" key="1">
    <source>
        <dbReference type="EMBL" id="AKP66314.1"/>
    </source>
</evidence>
<organism evidence="1 2">
    <name type="scientific">Companilactobacillus ginsenosidimutans</name>
    <dbReference type="NCBI Taxonomy" id="1007676"/>
    <lineage>
        <taxon>Bacteria</taxon>
        <taxon>Bacillati</taxon>
        <taxon>Bacillota</taxon>
        <taxon>Bacilli</taxon>
        <taxon>Lactobacillales</taxon>
        <taxon>Lactobacillaceae</taxon>
        <taxon>Companilactobacillus</taxon>
    </lineage>
</organism>
<dbReference type="KEGG" id="lgn:ABM34_01275"/>
<dbReference type="EMBL" id="CP012034">
    <property type="protein sequence ID" value="AKP66314.1"/>
    <property type="molecule type" value="Genomic_DNA"/>
</dbReference>
<keyword evidence="2" id="KW-1185">Reference proteome</keyword>
<dbReference type="RefSeq" id="WP_048702597.1">
    <property type="nucleotide sequence ID" value="NZ_CP012034.1"/>
</dbReference>
<proteinExistence type="predicted"/>
<dbReference type="OrthoDB" id="2300474at2"/>
<dbReference type="STRING" id="1007676.ABM34_01275"/>
<protein>
    <recommendedName>
        <fullName evidence="3">IrrE N-terminal-like domain-containing protein</fullName>
    </recommendedName>
</protein>
<name>A0A0H4QDA3_9LACO</name>
<evidence type="ECO:0000313" key="2">
    <source>
        <dbReference type="Proteomes" id="UP000036106"/>
    </source>
</evidence>
<dbReference type="Proteomes" id="UP000036106">
    <property type="component" value="Chromosome"/>
</dbReference>
<evidence type="ECO:0008006" key="3">
    <source>
        <dbReference type="Google" id="ProtNLM"/>
    </source>
</evidence>
<accession>A0A0H4QDA3</accession>
<gene>
    <name evidence="1" type="ORF">ABM34_01275</name>
</gene>
<reference evidence="2" key="1">
    <citation type="submission" date="2015-07" db="EMBL/GenBank/DDBJ databases">
        <title>Lactobacillus ginsenosidimutans/EMML 3141/ whole genome sequencing.</title>
        <authorList>
            <person name="Kim M.K."/>
            <person name="Im W.-T."/>
            <person name="Srinivasan S."/>
            <person name="Lee J.-J."/>
        </authorList>
    </citation>
    <scope>NUCLEOTIDE SEQUENCE [LARGE SCALE GENOMIC DNA]</scope>
    <source>
        <strain evidence="2">EMML 3041</strain>
    </source>
</reference>